<name>A0A6F9DLD8_9ASCI</name>
<proteinExistence type="evidence at transcript level"/>
<evidence type="ECO:0000259" key="1">
    <source>
        <dbReference type="Pfam" id="PF10484"/>
    </source>
</evidence>
<dbReference type="InterPro" id="IPR019520">
    <property type="entry name" value="Ribosomal_mS23_met"/>
</dbReference>
<gene>
    <name evidence="2" type="primary">Mrps23</name>
</gene>
<dbReference type="GO" id="GO:0005840">
    <property type="term" value="C:ribosome"/>
    <property type="evidence" value="ECO:0007669"/>
    <property type="project" value="UniProtKB-KW"/>
</dbReference>
<organism evidence="2">
    <name type="scientific">Phallusia mammillata</name>
    <dbReference type="NCBI Taxonomy" id="59560"/>
    <lineage>
        <taxon>Eukaryota</taxon>
        <taxon>Metazoa</taxon>
        <taxon>Chordata</taxon>
        <taxon>Tunicata</taxon>
        <taxon>Ascidiacea</taxon>
        <taxon>Phlebobranchia</taxon>
        <taxon>Ascidiidae</taxon>
        <taxon>Phallusia</taxon>
    </lineage>
</organism>
<protein>
    <submittedName>
        <fullName evidence="2">28S ribosomal protein S23, mitochondrial-like</fullName>
    </submittedName>
</protein>
<reference evidence="2" key="1">
    <citation type="submission" date="2020-04" db="EMBL/GenBank/DDBJ databases">
        <authorList>
            <person name="Neveu A P."/>
        </authorList>
    </citation>
    <scope>NUCLEOTIDE SEQUENCE</scope>
    <source>
        <tissue evidence="2">Whole embryo</tissue>
    </source>
</reference>
<dbReference type="PANTHER" id="PTHR15925">
    <property type="entry name" value="MITOCHONDRIAL RIBOSOMAL PROTEIN S23"/>
    <property type="match status" value="1"/>
</dbReference>
<dbReference type="Pfam" id="PF10484">
    <property type="entry name" value="MRP-S23"/>
    <property type="match status" value="1"/>
</dbReference>
<dbReference type="PANTHER" id="PTHR15925:SF2">
    <property type="entry name" value="SMALL RIBOSOMAL SUBUNIT PROTEIN MS23"/>
    <property type="match status" value="1"/>
</dbReference>
<keyword evidence="2" id="KW-0689">Ribosomal protein</keyword>
<accession>A0A6F9DLD8</accession>
<dbReference type="GO" id="GO:0006412">
    <property type="term" value="P:translation"/>
    <property type="evidence" value="ECO:0007669"/>
    <property type="project" value="InterPro"/>
</dbReference>
<evidence type="ECO:0000313" key="2">
    <source>
        <dbReference type="EMBL" id="CAB3264001.1"/>
    </source>
</evidence>
<dbReference type="AlphaFoldDB" id="A0A6F9DLD8"/>
<dbReference type="GO" id="GO:0005739">
    <property type="term" value="C:mitochondrion"/>
    <property type="evidence" value="ECO:0007669"/>
    <property type="project" value="InterPro"/>
</dbReference>
<dbReference type="GO" id="GO:0003735">
    <property type="term" value="F:structural constituent of ribosome"/>
    <property type="evidence" value="ECO:0007669"/>
    <property type="project" value="InterPro"/>
</dbReference>
<keyword evidence="2" id="KW-0687">Ribonucleoprotein</keyword>
<feature type="domain" description="Small ribosomal subunit protein mS23 conserved" evidence="1">
    <location>
        <begin position="7"/>
        <end position="146"/>
    </location>
</feature>
<dbReference type="InterPro" id="IPR023611">
    <property type="entry name" value="mS23_dom_met"/>
</dbReference>
<sequence length="157" mass="18680">MSKGIGVRLHRYANIYLRTKSLLLSGMLKHEKRPLWYDVYEAFPPVKEPKYVPDPSPDNFGLNTFVDDVPKIFYHEDWVRAMLVKNRLEESDYFRKNRLLSMLEDETLVASFSQKFVAQYRAFEQTFKSLSKEELFQKTHDFFLQEVPELNQTDDDS</sequence>
<dbReference type="EMBL" id="LR788139">
    <property type="protein sequence ID" value="CAB3264001.1"/>
    <property type="molecule type" value="mRNA"/>
</dbReference>